<protein>
    <submittedName>
        <fullName evidence="1">Uncharacterized protein</fullName>
    </submittedName>
</protein>
<gene>
    <name evidence="1" type="ordered locus">PCC7424_1217</name>
</gene>
<name>B7K797_GLOC7</name>
<dbReference type="AlphaFoldDB" id="B7K797"/>
<dbReference type="Proteomes" id="UP000002384">
    <property type="component" value="Chromosome"/>
</dbReference>
<evidence type="ECO:0000313" key="1">
    <source>
        <dbReference type="EMBL" id="ACK69665.1"/>
    </source>
</evidence>
<dbReference type="EMBL" id="CP001291">
    <property type="protein sequence ID" value="ACK69665.1"/>
    <property type="molecule type" value="Genomic_DNA"/>
</dbReference>
<dbReference type="eggNOG" id="ENOG5030QBD">
    <property type="taxonomic scope" value="Bacteria"/>
</dbReference>
<dbReference type="RefSeq" id="WP_012598611.1">
    <property type="nucleotide sequence ID" value="NC_011729.1"/>
</dbReference>
<dbReference type="KEGG" id="cyc:PCC7424_1217"/>
<sequence length="64" mass="7227">MEFNTKPNQLEQFYCNELIKAGVDPNKATQAAKTMTEKELLLIGEIWEQWGNVLAKSQQSVLAS</sequence>
<dbReference type="HOGENOM" id="CLU_207056_0_0_3"/>
<keyword evidence="2" id="KW-1185">Reference proteome</keyword>
<proteinExistence type="predicted"/>
<dbReference type="OrthoDB" id="583748at2"/>
<evidence type="ECO:0000313" key="2">
    <source>
        <dbReference type="Proteomes" id="UP000002384"/>
    </source>
</evidence>
<organism evidence="1 2">
    <name type="scientific">Gloeothece citriformis (strain PCC 7424)</name>
    <name type="common">Cyanothece sp. (strain PCC 7424)</name>
    <dbReference type="NCBI Taxonomy" id="65393"/>
    <lineage>
        <taxon>Bacteria</taxon>
        <taxon>Bacillati</taxon>
        <taxon>Cyanobacteriota</taxon>
        <taxon>Cyanophyceae</taxon>
        <taxon>Oscillatoriophycideae</taxon>
        <taxon>Chroococcales</taxon>
        <taxon>Aphanothecaceae</taxon>
        <taxon>Gloeothece</taxon>
        <taxon>Gloeothece citriformis</taxon>
    </lineage>
</organism>
<accession>B7K797</accession>
<dbReference type="STRING" id="65393.PCC7424_1217"/>
<reference evidence="2" key="1">
    <citation type="journal article" date="2011" name="MBio">
        <title>Novel metabolic attributes of the genus Cyanothece, comprising a group of unicellular nitrogen-fixing Cyanobacteria.</title>
        <authorList>
            <person name="Bandyopadhyay A."/>
            <person name="Elvitigala T."/>
            <person name="Welsh E."/>
            <person name="Stockel J."/>
            <person name="Liberton M."/>
            <person name="Min H."/>
            <person name="Sherman L.A."/>
            <person name="Pakrasi H.B."/>
        </authorList>
    </citation>
    <scope>NUCLEOTIDE SEQUENCE [LARGE SCALE GENOMIC DNA]</scope>
    <source>
        <strain evidence="2">PCC 7424</strain>
    </source>
</reference>